<comment type="caution">
    <text evidence="1">The sequence shown here is derived from an EMBL/GenBank/DDBJ whole genome shotgun (WGS) entry which is preliminary data.</text>
</comment>
<accession>A0A494XII1</accession>
<evidence type="ECO:0000313" key="1">
    <source>
        <dbReference type="EMBL" id="RKP47894.1"/>
    </source>
</evidence>
<name>A0A494XII1_9BACL</name>
<sequence>MTSEMDTLKNILNHVVSMELRVKNAEIKSTIEMMDGFGLRYKNSWASMELSDHTVIDFWRKDLIKSSHPNE</sequence>
<dbReference type="AlphaFoldDB" id="A0A494XII1"/>
<dbReference type="EMBL" id="RBZM01000010">
    <property type="protein sequence ID" value="RKP47894.1"/>
    <property type="molecule type" value="Genomic_DNA"/>
</dbReference>
<dbReference type="Proteomes" id="UP000282076">
    <property type="component" value="Unassembled WGS sequence"/>
</dbReference>
<organism evidence="1 2">
    <name type="scientific">Cohnella endophytica</name>
    <dbReference type="NCBI Taxonomy" id="2419778"/>
    <lineage>
        <taxon>Bacteria</taxon>
        <taxon>Bacillati</taxon>
        <taxon>Bacillota</taxon>
        <taxon>Bacilli</taxon>
        <taxon>Bacillales</taxon>
        <taxon>Paenibacillaceae</taxon>
        <taxon>Cohnella</taxon>
    </lineage>
</organism>
<keyword evidence="2" id="KW-1185">Reference proteome</keyword>
<gene>
    <name evidence="1" type="ORF">D7Z26_22025</name>
</gene>
<dbReference type="OrthoDB" id="2625413at2"/>
<proteinExistence type="predicted"/>
<dbReference type="RefSeq" id="WP_120979185.1">
    <property type="nucleotide sequence ID" value="NZ_RBZM01000010.1"/>
</dbReference>
<evidence type="ECO:0000313" key="2">
    <source>
        <dbReference type="Proteomes" id="UP000282076"/>
    </source>
</evidence>
<protein>
    <submittedName>
        <fullName evidence="1">Uncharacterized protein</fullName>
    </submittedName>
</protein>
<reference evidence="1 2" key="1">
    <citation type="submission" date="2018-10" db="EMBL/GenBank/DDBJ databases">
        <title>Cohnella sp. M2MS4P-1, whole genome shotgun sequence.</title>
        <authorList>
            <person name="Tuo L."/>
        </authorList>
    </citation>
    <scope>NUCLEOTIDE SEQUENCE [LARGE SCALE GENOMIC DNA]</scope>
    <source>
        <strain evidence="1 2">M2MS4P-1</strain>
    </source>
</reference>